<feature type="compositionally biased region" description="Basic residues" evidence="1">
    <location>
        <begin position="61"/>
        <end position="73"/>
    </location>
</feature>
<accession>A0A139W9P4</accession>
<dbReference type="InParanoid" id="A0A139W9P4"/>
<feature type="compositionally biased region" description="Basic and acidic residues" evidence="1">
    <location>
        <begin position="74"/>
        <end position="84"/>
    </location>
</feature>
<evidence type="ECO:0000256" key="1">
    <source>
        <dbReference type="SAM" id="MobiDB-lite"/>
    </source>
</evidence>
<feature type="compositionally biased region" description="Basic and acidic residues" evidence="1">
    <location>
        <begin position="92"/>
        <end position="102"/>
    </location>
</feature>
<gene>
    <name evidence="2" type="primary">AUGUSTUS-3.0.2_34962</name>
    <name evidence="2" type="ORF">TcasGA2_TC034962</name>
</gene>
<name>A0A139W9P4_TRICA</name>
<sequence>PYKPGEIKVLDNYKENIKWVCDSCRIRPSQEEAMRHLIDIVRSTVSGVTNQIVQTNNKIQQRTHRCHHKPRKRKPDELQDKKPETSQSLNQRNDEKEKDIRTKVAKKSKQDVITGTARVDEADGFRGARKMGWLFVGRATSTTTEDKVSNYLKQLHPDEHFTVEELPKHINNKSQNKSFKVGLRFELVEEMMKPESWPENLTIQRFKFFSKTPTNR</sequence>
<dbReference type="EMBL" id="KQ972117">
    <property type="protein sequence ID" value="KYB24641.1"/>
    <property type="molecule type" value="Genomic_DNA"/>
</dbReference>
<feature type="non-terminal residue" evidence="2">
    <location>
        <position position="1"/>
    </location>
</feature>
<reference evidence="2 3" key="2">
    <citation type="journal article" date="2010" name="Nucleic Acids Res.">
        <title>BeetleBase in 2010: revisions to provide comprehensive genomic information for Tribolium castaneum.</title>
        <authorList>
            <person name="Kim H.S."/>
            <person name="Murphy T."/>
            <person name="Xia J."/>
            <person name="Caragea D."/>
            <person name="Park Y."/>
            <person name="Beeman R.W."/>
            <person name="Lorenzen M.D."/>
            <person name="Butcher S."/>
            <person name="Manak J.R."/>
            <person name="Brown S.J."/>
        </authorList>
    </citation>
    <scope>NUCLEOTIDE SEQUENCE [LARGE SCALE GENOMIC DNA]</scope>
    <source>
        <strain evidence="2 3">Georgia GA2</strain>
    </source>
</reference>
<proteinExistence type="predicted"/>
<feature type="region of interest" description="Disordered" evidence="1">
    <location>
        <begin position="57"/>
        <end position="111"/>
    </location>
</feature>
<protein>
    <submittedName>
        <fullName evidence="2">Uncharacterized protein</fullName>
    </submittedName>
</protein>
<evidence type="ECO:0000313" key="3">
    <source>
        <dbReference type="Proteomes" id="UP000007266"/>
    </source>
</evidence>
<keyword evidence="3" id="KW-1185">Reference proteome</keyword>
<reference evidence="2 3" key="1">
    <citation type="journal article" date="2008" name="Nature">
        <title>The genome of the model beetle and pest Tribolium castaneum.</title>
        <authorList>
            <consortium name="Tribolium Genome Sequencing Consortium"/>
            <person name="Richards S."/>
            <person name="Gibbs R.A."/>
            <person name="Weinstock G.M."/>
            <person name="Brown S.J."/>
            <person name="Denell R."/>
            <person name="Beeman R.W."/>
            <person name="Gibbs R."/>
            <person name="Beeman R.W."/>
            <person name="Brown S.J."/>
            <person name="Bucher G."/>
            <person name="Friedrich M."/>
            <person name="Grimmelikhuijzen C.J."/>
            <person name="Klingler M."/>
            <person name="Lorenzen M."/>
            <person name="Richards S."/>
            <person name="Roth S."/>
            <person name="Schroder R."/>
            <person name="Tautz D."/>
            <person name="Zdobnov E.M."/>
            <person name="Muzny D."/>
            <person name="Gibbs R.A."/>
            <person name="Weinstock G.M."/>
            <person name="Attaway T."/>
            <person name="Bell S."/>
            <person name="Buhay C.J."/>
            <person name="Chandrabose M.N."/>
            <person name="Chavez D."/>
            <person name="Clerk-Blankenburg K.P."/>
            <person name="Cree A."/>
            <person name="Dao M."/>
            <person name="Davis C."/>
            <person name="Chacko J."/>
            <person name="Dinh H."/>
            <person name="Dugan-Rocha S."/>
            <person name="Fowler G."/>
            <person name="Garner T.T."/>
            <person name="Garnes J."/>
            <person name="Gnirke A."/>
            <person name="Hawes A."/>
            <person name="Hernandez J."/>
            <person name="Hines S."/>
            <person name="Holder M."/>
            <person name="Hume J."/>
            <person name="Jhangiani S.N."/>
            <person name="Joshi V."/>
            <person name="Khan Z.M."/>
            <person name="Jackson L."/>
            <person name="Kovar C."/>
            <person name="Kowis A."/>
            <person name="Lee S."/>
            <person name="Lewis L.R."/>
            <person name="Margolis J."/>
            <person name="Morgan M."/>
            <person name="Nazareth L.V."/>
            <person name="Nguyen N."/>
            <person name="Okwuonu G."/>
            <person name="Parker D."/>
            <person name="Richards S."/>
            <person name="Ruiz S.J."/>
            <person name="Santibanez J."/>
            <person name="Savard J."/>
            <person name="Scherer S.E."/>
            <person name="Schneider B."/>
            <person name="Sodergren E."/>
            <person name="Tautz D."/>
            <person name="Vattahil S."/>
            <person name="Villasana D."/>
            <person name="White C.S."/>
            <person name="Wright R."/>
            <person name="Park Y."/>
            <person name="Beeman R.W."/>
            <person name="Lord J."/>
            <person name="Oppert B."/>
            <person name="Lorenzen M."/>
            <person name="Brown S."/>
            <person name="Wang L."/>
            <person name="Savard J."/>
            <person name="Tautz D."/>
            <person name="Richards S."/>
            <person name="Weinstock G."/>
            <person name="Gibbs R.A."/>
            <person name="Liu Y."/>
            <person name="Worley K."/>
            <person name="Weinstock G."/>
            <person name="Elsik C.G."/>
            <person name="Reese J.T."/>
            <person name="Elhaik E."/>
            <person name="Landan G."/>
            <person name="Graur D."/>
            <person name="Arensburger P."/>
            <person name="Atkinson P."/>
            <person name="Beeman R.W."/>
            <person name="Beidler J."/>
            <person name="Brown S.J."/>
            <person name="Demuth J.P."/>
            <person name="Drury D.W."/>
            <person name="Du Y.Z."/>
            <person name="Fujiwara H."/>
            <person name="Lorenzen M."/>
            <person name="Maselli V."/>
            <person name="Osanai M."/>
            <person name="Park Y."/>
            <person name="Robertson H.M."/>
            <person name="Tu Z."/>
            <person name="Wang J.J."/>
            <person name="Wang S."/>
            <person name="Richards S."/>
            <person name="Song H."/>
            <person name="Zhang L."/>
            <person name="Sodergren E."/>
            <person name="Werner D."/>
            <person name="Stanke M."/>
            <person name="Morgenstern B."/>
            <person name="Solovyev V."/>
            <person name="Kosarev P."/>
            <person name="Brown G."/>
            <person name="Chen H.C."/>
            <person name="Ermolaeva O."/>
            <person name="Hlavina W."/>
            <person name="Kapustin Y."/>
            <person name="Kiryutin B."/>
            <person name="Kitts P."/>
            <person name="Maglott D."/>
            <person name="Pruitt K."/>
            <person name="Sapojnikov V."/>
            <person name="Souvorov A."/>
            <person name="Mackey A.J."/>
            <person name="Waterhouse R.M."/>
            <person name="Wyder S."/>
            <person name="Zdobnov E.M."/>
            <person name="Zdobnov E.M."/>
            <person name="Wyder S."/>
            <person name="Kriventseva E.V."/>
            <person name="Kadowaki T."/>
            <person name="Bork P."/>
            <person name="Aranda M."/>
            <person name="Bao R."/>
            <person name="Beermann A."/>
            <person name="Berns N."/>
            <person name="Bolognesi R."/>
            <person name="Bonneton F."/>
            <person name="Bopp D."/>
            <person name="Brown S.J."/>
            <person name="Bucher G."/>
            <person name="Butts T."/>
            <person name="Chaumot A."/>
            <person name="Denell R.E."/>
            <person name="Ferrier D.E."/>
            <person name="Friedrich M."/>
            <person name="Gordon C.M."/>
            <person name="Jindra M."/>
            <person name="Klingler M."/>
            <person name="Lan Q."/>
            <person name="Lattorff H.M."/>
            <person name="Laudet V."/>
            <person name="von Levetsow C."/>
            <person name="Liu Z."/>
            <person name="Lutz R."/>
            <person name="Lynch J.A."/>
            <person name="da Fonseca R.N."/>
            <person name="Posnien N."/>
            <person name="Reuter R."/>
            <person name="Roth S."/>
            <person name="Savard J."/>
            <person name="Schinko J.B."/>
            <person name="Schmitt C."/>
            <person name="Schoppmeier M."/>
            <person name="Schroder R."/>
            <person name="Shippy T.D."/>
            <person name="Simonnet F."/>
            <person name="Marques-Souza H."/>
            <person name="Tautz D."/>
            <person name="Tomoyasu Y."/>
            <person name="Trauner J."/>
            <person name="Van der Zee M."/>
            <person name="Vervoort M."/>
            <person name="Wittkopp N."/>
            <person name="Wimmer E.A."/>
            <person name="Yang X."/>
            <person name="Jones A.K."/>
            <person name="Sattelle D.B."/>
            <person name="Ebert P.R."/>
            <person name="Nelson D."/>
            <person name="Scott J.G."/>
            <person name="Beeman R.W."/>
            <person name="Muthukrishnan S."/>
            <person name="Kramer K.J."/>
            <person name="Arakane Y."/>
            <person name="Beeman R.W."/>
            <person name="Zhu Q."/>
            <person name="Hogenkamp D."/>
            <person name="Dixit R."/>
            <person name="Oppert B."/>
            <person name="Jiang H."/>
            <person name="Zou Z."/>
            <person name="Marshall J."/>
            <person name="Elpidina E."/>
            <person name="Vinokurov K."/>
            <person name="Oppert C."/>
            <person name="Zou Z."/>
            <person name="Evans J."/>
            <person name="Lu Z."/>
            <person name="Zhao P."/>
            <person name="Sumathipala N."/>
            <person name="Altincicek B."/>
            <person name="Vilcinskas A."/>
            <person name="Williams M."/>
            <person name="Hultmark D."/>
            <person name="Hetru C."/>
            <person name="Jiang H."/>
            <person name="Grimmelikhuijzen C.J."/>
            <person name="Hauser F."/>
            <person name="Cazzamali G."/>
            <person name="Williamson M."/>
            <person name="Park Y."/>
            <person name="Li B."/>
            <person name="Tanaka Y."/>
            <person name="Predel R."/>
            <person name="Neupert S."/>
            <person name="Schachtner J."/>
            <person name="Verleyen P."/>
            <person name="Raible F."/>
            <person name="Bork P."/>
            <person name="Friedrich M."/>
            <person name="Walden K.K."/>
            <person name="Robertson H.M."/>
            <person name="Angeli S."/>
            <person name="Foret S."/>
            <person name="Bucher G."/>
            <person name="Schuetz S."/>
            <person name="Maleszka R."/>
            <person name="Wimmer E.A."/>
            <person name="Beeman R.W."/>
            <person name="Lorenzen M."/>
            <person name="Tomoyasu Y."/>
            <person name="Miller S.C."/>
            <person name="Grossmann D."/>
            <person name="Bucher G."/>
        </authorList>
    </citation>
    <scope>NUCLEOTIDE SEQUENCE [LARGE SCALE GENOMIC DNA]</scope>
    <source>
        <strain evidence="2 3">Georgia GA2</strain>
    </source>
</reference>
<dbReference type="Proteomes" id="UP000007266">
    <property type="component" value="Unassembled WGS sequence"/>
</dbReference>
<dbReference type="AlphaFoldDB" id="A0A139W9P4"/>
<organism evidence="2 3">
    <name type="scientific">Tribolium castaneum</name>
    <name type="common">Red flour beetle</name>
    <dbReference type="NCBI Taxonomy" id="7070"/>
    <lineage>
        <taxon>Eukaryota</taxon>
        <taxon>Metazoa</taxon>
        <taxon>Ecdysozoa</taxon>
        <taxon>Arthropoda</taxon>
        <taxon>Hexapoda</taxon>
        <taxon>Insecta</taxon>
        <taxon>Pterygota</taxon>
        <taxon>Neoptera</taxon>
        <taxon>Endopterygota</taxon>
        <taxon>Coleoptera</taxon>
        <taxon>Polyphaga</taxon>
        <taxon>Cucujiformia</taxon>
        <taxon>Tenebrionidae</taxon>
        <taxon>Tenebrionidae incertae sedis</taxon>
        <taxon>Tribolium</taxon>
    </lineage>
</organism>
<evidence type="ECO:0000313" key="2">
    <source>
        <dbReference type="EMBL" id="KYB24641.1"/>
    </source>
</evidence>